<evidence type="ECO:0000313" key="2">
    <source>
        <dbReference type="Proteomes" id="UP000017415"/>
    </source>
</evidence>
<dbReference type="Proteomes" id="UP000017415">
    <property type="component" value="Unassembled WGS sequence"/>
</dbReference>
<sequence length="62" mass="7003">MIYRIYKKDELVAEGESPLTIKGLKPGQTIRKGTYQICTLENGLESERVDLVGFKTKKKASE</sequence>
<proteinExistence type="predicted"/>
<dbReference type="HOGENOM" id="CLU_191423_0_0_9"/>
<name>S1RR57_9ENTE</name>
<gene>
    <name evidence="1" type="ORF">OMO_01318</name>
</gene>
<dbReference type="STRING" id="44008.GCA_001318175_01823"/>
<evidence type="ECO:0000313" key="1">
    <source>
        <dbReference type="EMBL" id="ESK61258.1"/>
    </source>
</evidence>
<dbReference type="OrthoDB" id="2706470at2"/>
<keyword evidence="2" id="KW-1185">Reference proteome</keyword>
<dbReference type="PATRIC" id="fig|1121864.4.peg.732"/>
<dbReference type="GeneID" id="60872459"/>
<organism evidence="1 2">
    <name type="scientific">Enterococcus cecorum DSM 20682 = ATCC 43198</name>
    <dbReference type="NCBI Taxonomy" id="1121864"/>
    <lineage>
        <taxon>Bacteria</taxon>
        <taxon>Bacillati</taxon>
        <taxon>Bacillota</taxon>
        <taxon>Bacilli</taxon>
        <taxon>Lactobacillales</taxon>
        <taxon>Enterococcaceae</taxon>
        <taxon>Enterococcus</taxon>
    </lineage>
</organism>
<accession>S1RR57</accession>
<protein>
    <submittedName>
        <fullName evidence="1">Uncharacterized protein</fullName>
    </submittedName>
</protein>
<dbReference type="AlphaFoldDB" id="S1RR57"/>
<dbReference type="RefSeq" id="WP_016250923.1">
    <property type="nucleotide sequence ID" value="NZ_ASWI01000003.1"/>
</dbReference>
<comment type="caution">
    <text evidence="1">The sequence shown here is derived from an EMBL/GenBank/DDBJ whole genome shotgun (WGS) entry which is preliminary data.</text>
</comment>
<dbReference type="EMBL" id="AHYS01000006">
    <property type="protein sequence ID" value="ESK61258.1"/>
    <property type="molecule type" value="Genomic_DNA"/>
</dbReference>
<reference evidence="1 2" key="1">
    <citation type="submission" date="2013-10" db="EMBL/GenBank/DDBJ databases">
        <title>The Genome Sequence of Enterococcus cecorum DSM 20682 (= ATCC 43198) (Illumina assembly).</title>
        <authorList>
            <consortium name="The Broad Institute Genomics Platform"/>
            <consortium name="The Broad Institute Genome Sequencing Center for Infectious Disease"/>
            <person name="Earl A."/>
            <person name="Russ C."/>
            <person name="Gilmore M."/>
            <person name="Surin D."/>
            <person name="Walker B."/>
            <person name="Young S."/>
            <person name="Zeng Q."/>
            <person name="Gargeya S."/>
            <person name="Fitzgerald M."/>
            <person name="Haas B."/>
            <person name="Abouelleil A."/>
            <person name="Allen A.W."/>
            <person name="Alvarado L."/>
            <person name="Arachchi H.M."/>
            <person name="Berlin A.M."/>
            <person name="Chapman S.B."/>
            <person name="Gainer-Dewar J."/>
            <person name="Goldberg J."/>
            <person name="Griggs A."/>
            <person name="Gujja S."/>
            <person name="Hansen M."/>
            <person name="Howarth C."/>
            <person name="Imamovic A."/>
            <person name="Ireland A."/>
            <person name="Larimer J."/>
            <person name="McCowan C."/>
            <person name="Murphy C."/>
            <person name="Pearson M."/>
            <person name="Poon T.W."/>
            <person name="Priest M."/>
            <person name="Roberts A."/>
            <person name="Saif S."/>
            <person name="Shea T."/>
            <person name="Sisk P."/>
            <person name="Sykes S."/>
            <person name="Wortman J."/>
            <person name="Nusbaum C."/>
            <person name="Birren B."/>
        </authorList>
    </citation>
    <scope>NUCLEOTIDE SEQUENCE [LARGE SCALE GENOMIC DNA]</scope>
    <source>
        <strain evidence="1 2">ATCC 43198</strain>
    </source>
</reference>